<protein>
    <recommendedName>
        <fullName evidence="4">Tetratricopeptide repeat protein</fullName>
    </recommendedName>
</protein>
<dbReference type="PRINTS" id="PR01217">
    <property type="entry name" value="PRICHEXTENSN"/>
</dbReference>
<sequence length="441" mass="45327">MSRFSRGEKKRQQGRPQPGAGQPSGPGLTPIEVHVSADGQATVGGMPVVAGPGESVQSAVLNYLHRLVLATGHAVAATVHDERIGFSTPLQVMADGSSHFAGEPRRLAAGAIAETAGGPTTMGPVESAAARSVAPQPFVDAQTTVAPQGQREQDANRTTRLLRAVPDPEPEPDTAAPEPTAGQAHEGVPAPASPVGGEHASAVAPEALPAPVPASEAVPEPAPAPASAVPLPPAATPPPPPAAAAAPAPAPVPVPAPAPEVPSASQVVPTPAADQTVAPSLLAEPVLRINEALQMGRIETAAAMAEQTISSATKTLGKEHPEVLQLRELAAYIAYLAGDAQRSFTLSMDLARIRRRRRDARAHANVQSAAAAWRAVRDPSQGLVLGRELIGLWSELVNDGGPAAAEAHQLEAVRARMDRLAERARVFADDSYTPKPHAHGQ</sequence>
<feature type="region of interest" description="Disordered" evidence="1">
    <location>
        <begin position="163"/>
        <end position="251"/>
    </location>
</feature>
<proteinExistence type="predicted"/>
<name>A0A919L8V5_9ACTN</name>
<dbReference type="EMBL" id="BNAT01000010">
    <property type="protein sequence ID" value="GHH88273.1"/>
    <property type="molecule type" value="Genomic_DNA"/>
</dbReference>
<evidence type="ECO:0000313" key="2">
    <source>
        <dbReference type="EMBL" id="GHH88273.1"/>
    </source>
</evidence>
<comment type="caution">
    <text evidence="2">The sequence shown here is derived from an EMBL/GenBank/DDBJ whole genome shotgun (WGS) entry which is preliminary data.</text>
</comment>
<evidence type="ECO:0000313" key="3">
    <source>
        <dbReference type="Proteomes" id="UP000603227"/>
    </source>
</evidence>
<feature type="compositionally biased region" description="Low complexity" evidence="1">
    <location>
        <begin position="200"/>
        <end position="219"/>
    </location>
</feature>
<dbReference type="Proteomes" id="UP000603227">
    <property type="component" value="Unassembled WGS sequence"/>
</dbReference>
<evidence type="ECO:0008006" key="4">
    <source>
        <dbReference type="Google" id="ProtNLM"/>
    </source>
</evidence>
<feature type="compositionally biased region" description="Basic and acidic residues" evidence="1">
    <location>
        <begin position="1"/>
        <end position="11"/>
    </location>
</feature>
<feature type="compositionally biased region" description="Low complexity" evidence="1">
    <location>
        <begin position="14"/>
        <end position="27"/>
    </location>
</feature>
<organism evidence="2 3">
    <name type="scientific">Streptomyces capitiformicae</name>
    <dbReference type="NCBI Taxonomy" id="2014920"/>
    <lineage>
        <taxon>Bacteria</taxon>
        <taxon>Bacillati</taxon>
        <taxon>Actinomycetota</taxon>
        <taxon>Actinomycetes</taxon>
        <taxon>Kitasatosporales</taxon>
        <taxon>Streptomycetaceae</taxon>
        <taxon>Streptomyces</taxon>
    </lineage>
</organism>
<evidence type="ECO:0000256" key="1">
    <source>
        <dbReference type="SAM" id="MobiDB-lite"/>
    </source>
</evidence>
<gene>
    <name evidence="2" type="ORF">GCM10017771_32810</name>
</gene>
<feature type="compositionally biased region" description="Pro residues" evidence="1">
    <location>
        <begin position="220"/>
        <end position="251"/>
    </location>
</feature>
<reference evidence="2" key="2">
    <citation type="submission" date="2020-09" db="EMBL/GenBank/DDBJ databases">
        <authorList>
            <person name="Sun Q."/>
            <person name="Zhou Y."/>
        </authorList>
    </citation>
    <scope>NUCLEOTIDE SEQUENCE</scope>
    <source>
        <strain evidence="2">CGMCC 4.7403</strain>
    </source>
</reference>
<keyword evidence="3" id="KW-1185">Reference proteome</keyword>
<dbReference type="AlphaFoldDB" id="A0A919L8V5"/>
<accession>A0A919L8V5</accession>
<reference evidence="2" key="1">
    <citation type="journal article" date="2014" name="Int. J. Syst. Evol. Microbiol.">
        <title>Complete genome sequence of Corynebacterium casei LMG S-19264T (=DSM 44701T), isolated from a smear-ripened cheese.</title>
        <authorList>
            <consortium name="US DOE Joint Genome Institute (JGI-PGF)"/>
            <person name="Walter F."/>
            <person name="Albersmeier A."/>
            <person name="Kalinowski J."/>
            <person name="Ruckert C."/>
        </authorList>
    </citation>
    <scope>NUCLEOTIDE SEQUENCE</scope>
    <source>
        <strain evidence="2">CGMCC 4.7403</strain>
    </source>
</reference>
<feature type="region of interest" description="Disordered" evidence="1">
    <location>
        <begin position="1"/>
        <end position="31"/>
    </location>
</feature>